<dbReference type="EMBL" id="JACEFG010000009">
    <property type="protein sequence ID" value="MBA2177020.1"/>
    <property type="molecule type" value="Genomic_DNA"/>
</dbReference>
<dbReference type="CDD" id="cd04301">
    <property type="entry name" value="NAT_SF"/>
    <property type="match status" value="1"/>
</dbReference>
<gene>
    <name evidence="2" type="ORF">H0266_19280</name>
</gene>
<dbReference type="PANTHER" id="PTHR43415:SF3">
    <property type="entry name" value="GNAT-FAMILY ACETYLTRANSFERASE"/>
    <property type="match status" value="1"/>
</dbReference>
<dbReference type="Pfam" id="PF00583">
    <property type="entry name" value="Acetyltransf_1"/>
    <property type="match status" value="1"/>
</dbReference>
<dbReference type="RefSeq" id="WP_181474074.1">
    <property type="nucleotide sequence ID" value="NZ_JACEFG010000009.1"/>
</dbReference>
<keyword evidence="3" id="KW-1185">Reference proteome</keyword>
<dbReference type="Gene3D" id="3.40.630.30">
    <property type="match status" value="1"/>
</dbReference>
<dbReference type="InterPro" id="IPR016181">
    <property type="entry name" value="Acyl_CoA_acyltransferase"/>
</dbReference>
<dbReference type="Proteomes" id="UP000571017">
    <property type="component" value="Unassembled WGS sequence"/>
</dbReference>
<reference evidence="2 3" key="1">
    <citation type="journal article" date="2004" name="Extremophiles">
        <title>Halobacillus locisalis sp. nov., a halophilic bacterium isolated from a marine solar saltern of the Yellow Sea in Korea.</title>
        <authorList>
            <person name="Yoon J.H."/>
            <person name="Kang K.H."/>
            <person name="Oh T.K."/>
            <person name="Park Y.H."/>
        </authorList>
    </citation>
    <scope>NUCLEOTIDE SEQUENCE [LARGE SCALE GENOMIC DNA]</scope>
    <source>
        <strain evidence="2 3">KCTC 3788</strain>
    </source>
</reference>
<dbReference type="GO" id="GO:0016747">
    <property type="term" value="F:acyltransferase activity, transferring groups other than amino-acyl groups"/>
    <property type="evidence" value="ECO:0007669"/>
    <property type="project" value="InterPro"/>
</dbReference>
<sequence length="179" mass="20613">MIHKRFRNKDLTYSIRIATAKDADELSKVRVQGDGETENMDREKGEDYIDDHQFQAIIKNDADQPNHLFLVVDVDGEIAGYSRCAGSQLKRLAHTVEFGVCILKEFWGYGMATNLLYESIKWAESHGIKKITLRVIETNTPAIRLYRRHGFDIEGVLKKDKLLSDGHYYSTVLMSRFIE</sequence>
<dbReference type="PROSITE" id="PS51186">
    <property type="entry name" value="GNAT"/>
    <property type="match status" value="1"/>
</dbReference>
<dbReference type="AlphaFoldDB" id="A0A838CZ40"/>
<protein>
    <submittedName>
        <fullName evidence="2">GNAT family N-acetyltransferase</fullName>
    </submittedName>
</protein>
<organism evidence="2 3">
    <name type="scientific">Halobacillus locisalis</name>
    <dbReference type="NCBI Taxonomy" id="220753"/>
    <lineage>
        <taxon>Bacteria</taxon>
        <taxon>Bacillati</taxon>
        <taxon>Bacillota</taxon>
        <taxon>Bacilli</taxon>
        <taxon>Bacillales</taxon>
        <taxon>Bacillaceae</taxon>
        <taxon>Halobacillus</taxon>
    </lineage>
</organism>
<evidence type="ECO:0000313" key="2">
    <source>
        <dbReference type="EMBL" id="MBA2177020.1"/>
    </source>
</evidence>
<comment type="caution">
    <text evidence="2">The sequence shown here is derived from an EMBL/GenBank/DDBJ whole genome shotgun (WGS) entry which is preliminary data.</text>
</comment>
<dbReference type="InterPro" id="IPR000182">
    <property type="entry name" value="GNAT_dom"/>
</dbReference>
<dbReference type="PANTHER" id="PTHR43415">
    <property type="entry name" value="SPERMIDINE N(1)-ACETYLTRANSFERASE"/>
    <property type="match status" value="1"/>
</dbReference>
<proteinExistence type="predicted"/>
<dbReference type="SUPFAM" id="SSF55729">
    <property type="entry name" value="Acyl-CoA N-acyltransferases (Nat)"/>
    <property type="match status" value="1"/>
</dbReference>
<feature type="domain" description="N-acetyltransferase" evidence="1">
    <location>
        <begin position="13"/>
        <end position="179"/>
    </location>
</feature>
<evidence type="ECO:0000259" key="1">
    <source>
        <dbReference type="PROSITE" id="PS51186"/>
    </source>
</evidence>
<evidence type="ECO:0000313" key="3">
    <source>
        <dbReference type="Proteomes" id="UP000571017"/>
    </source>
</evidence>
<keyword evidence="2" id="KW-0808">Transferase</keyword>
<accession>A0A838CZ40</accession>
<name>A0A838CZ40_9BACI</name>